<accession>A0ABD0USR6</accession>
<name>A0ABD0USR6_DENTH</name>
<dbReference type="Proteomes" id="UP001552299">
    <property type="component" value="Unassembled WGS sequence"/>
</dbReference>
<evidence type="ECO:0000256" key="1">
    <source>
        <dbReference type="SAM" id="MobiDB-lite"/>
    </source>
</evidence>
<dbReference type="AlphaFoldDB" id="A0ABD0USR6"/>
<comment type="caution">
    <text evidence="2">The sequence shown here is derived from an EMBL/GenBank/DDBJ whole genome shotgun (WGS) entry which is preliminary data.</text>
</comment>
<evidence type="ECO:0000313" key="2">
    <source>
        <dbReference type="EMBL" id="KAL0915820.1"/>
    </source>
</evidence>
<evidence type="ECO:0000313" key="3">
    <source>
        <dbReference type="Proteomes" id="UP001552299"/>
    </source>
</evidence>
<feature type="region of interest" description="Disordered" evidence="1">
    <location>
        <begin position="34"/>
        <end position="62"/>
    </location>
</feature>
<organism evidence="2 3">
    <name type="scientific">Dendrobium thyrsiflorum</name>
    <name type="common">Pinecone-like raceme dendrobium</name>
    <name type="synonym">Orchid</name>
    <dbReference type="NCBI Taxonomy" id="117978"/>
    <lineage>
        <taxon>Eukaryota</taxon>
        <taxon>Viridiplantae</taxon>
        <taxon>Streptophyta</taxon>
        <taxon>Embryophyta</taxon>
        <taxon>Tracheophyta</taxon>
        <taxon>Spermatophyta</taxon>
        <taxon>Magnoliopsida</taxon>
        <taxon>Liliopsida</taxon>
        <taxon>Asparagales</taxon>
        <taxon>Orchidaceae</taxon>
        <taxon>Epidendroideae</taxon>
        <taxon>Malaxideae</taxon>
        <taxon>Dendrobiinae</taxon>
        <taxon>Dendrobium</taxon>
    </lineage>
</organism>
<dbReference type="EMBL" id="JANQDX010000011">
    <property type="protein sequence ID" value="KAL0915820.1"/>
    <property type="molecule type" value="Genomic_DNA"/>
</dbReference>
<gene>
    <name evidence="2" type="ORF">M5K25_013279</name>
</gene>
<protein>
    <submittedName>
        <fullName evidence="2">Uncharacterized protein</fullName>
    </submittedName>
</protein>
<sequence length="107" mass="10980">MAAGLQSGCAALRNAARPLTCGQDIDVPETMLNSTRRESAGNPVGPTAPVHPARMLTPGATRSGFRISGVTEFGPREENAATTGDGWTSTFVPPEIMVAVGLGSEIA</sequence>
<proteinExistence type="predicted"/>
<keyword evidence="3" id="KW-1185">Reference proteome</keyword>
<reference evidence="2 3" key="1">
    <citation type="journal article" date="2024" name="Plant Biotechnol. J.">
        <title>Dendrobium thyrsiflorum genome and its molecular insights into genes involved in important horticultural traits.</title>
        <authorList>
            <person name="Chen B."/>
            <person name="Wang J.Y."/>
            <person name="Zheng P.J."/>
            <person name="Li K.L."/>
            <person name="Liang Y.M."/>
            <person name="Chen X.F."/>
            <person name="Zhang C."/>
            <person name="Zhao X."/>
            <person name="He X."/>
            <person name="Zhang G.Q."/>
            <person name="Liu Z.J."/>
            <person name="Xu Q."/>
        </authorList>
    </citation>
    <scope>NUCLEOTIDE SEQUENCE [LARGE SCALE GENOMIC DNA]</scope>
    <source>
        <strain evidence="2">GZMU011</strain>
    </source>
</reference>